<evidence type="ECO:0000313" key="1">
    <source>
        <dbReference type="EMBL" id="GIY66031.1"/>
    </source>
</evidence>
<dbReference type="Proteomes" id="UP001054837">
    <property type="component" value="Unassembled WGS sequence"/>
</dbReference>
<organism evidence="1 2">
    <name type="scientific">Caerostris darwini</name>
    <dbReference type="NCBI Taxonomy" id="1538125"/>
    <lineage>
        <taxon>Eukaryota</taxon>
        <taxon>Metazoa</taxon>
        <taxon>Ecdysozoa</taxon>
        <taxon>Arthropoda</taxon>
        <taxon>Chelicerata</taxon>
        <taxon>Arachnida</taxon>
        <taxon>Araneae</taxon>
        <taxon>Araneomorphae</taxon>
        <taxon>Entelegynae</taxon>
        <taxon>Araneoidea</taxon>
        <taxon>Araneidae</taxon>
        <taxon>Caerostris</taxon>
    </lineage>
</organism>
<name>A0AAV4V7X4_9ARAC</name>
<dbReference type="AlphaFoldDB" id="A0AAV4V7X4"/>
<reference evidence="1 2" key="1">
    <citation type="submission" date="2021-06" db="EMBL/GenBank/DDBJ databases">
        <title>Caerostris darwini draft genome.</title>
        <authorList>
            <person name="Kono N."/>
            <person name="Arakawa K."/>
        </authorList>
    </citation>
    <scope>NUCLEOTIDE SEQUENCE [LARGE SCALE GENOMIC DNA]</scope>
</reference>
<protein>
    <submittedName>
        <fullName evidence="1">Uncharacterized protein</fullName>
    </submittedName>
</protein>
<gene>
    <name evidence="1" type="ORF">CDAR_454361</name>
</gene>
<keyword evidence="2" id="KW-1185">Reference proteome</keyword>
<proteinExistence type="predicted"/>
<comment type="caution">
    <text evidence="1">The sequence shown here is derived from an EMBL/GenBank/DDBJ whole genome shotgun (WGS) entry which is preliminary data.</text>
</comment>
<accession>A0AAV4V7X4</accession>
<sequence length="260" mass="29772">MDFGFHDDVLSLVLNIGTVFVSESIRHFKSNSTSQGGQIIEAKSVEQTVLKTLDHDVFLETATDAEIILDSYNSDNLLDSVANLESTLDNLYCKTNDFVETTTEEEIAINDNDDVLLEVNTDIDLKIDHDNFLLEDPVDDEKNICDIYENNSIDAALNDKDLFHDSGDAKPTLISREKEILLDVMELMNKIDDKNYFQLHKKMRQSFVERDKYKNIVTYRLEEGELNKKNRTSNSLLDNSTENATNIPQARKVQELRHTM</sequence>
<evidence type="ECO:0000313" key="2">
    <source>
        <dbReference type="Proteomes" id="UP001054837"/>
    </source>
</evidence>
<dbReference type="EMBL" id="BPLQ01012517">
    <property type="protein sequence ID" value="GIY66031.1"/>
    <property type="molecule type" value="Genomic_DNA"/>
</dbReference>